<feature type="domain" description="CHK kinase-like" evidence="1">
    <location>
        <begin position="106"/>
        <end position="283"/>
    </location>
</feature>
<dbReference type="Gene3D" id="3.90.1200.10">
    <property type="match status" value="1"/>
</dbReference>
<reference evidence="2 3" key="1">
    <citation type="journal article" date="2009" name="Int. J. Syst. Evol. Microbiol.">
        <title>Nocardioides caeni sp. nov., isolated from wastewater.</title>
        <authorList>
            <person name="Yoon J.H."/>
            <person name="Kang S.J."/>
            <person name="Park S."/>
            <person name="Kim W."/>
            <person name="Oh T.K."/>
        </authorList>
    </citation>
    <scope>NUCLEOTIDE SEQUENCE [LARGE SCALE GENOMIC DNA]</scope>
    <source>
        <strain evidence="2 3">DSM 23134</strain>
    </source>
</reference>
<sequence>MVTRIEEITPEWLSLALGYDVRSVEATPVGTGQIGTCHRLSLDGDATLPATLLAKLPAADPGARALLANPYRTELRFYREIAPTVAVRVPHASYADGVGEDGEFVLLLEDLAPAVQGDQIAGASAAAVEDAVVNLAGLHGPRWCDPTLLDVEGLSLNGPDDAALMAELFGPAVDLFLANLGDALSAEDAAAVREIPAVIERWALARAERFGLVHGDYRLDNLLFPPDGSPGVVAVDWQTLSLALPARDLAYVIATSLDPAPRREAERDLVAAYHRALVGHGVASYSLEECWDDYRFAQLQGPLVTVFGQAYGTRTERGDAMFATMTSRCCAAIRDLGTLDLV</sequence>
<proteinExistence type="predicted"/>
<dbReference type="PANTHER" id="PTHR23020">
    <property type="entry name" value="UNCHARACTERIZED NUCLEAR HORMONE RECEPTOR-RELATED"/>
    <property type="match status" value="1"/>
</dbReference>
<name>A0A4S8NQW9_9ACTN</name>
<comment type="caution">
    <text evidence="2">The sequence shown here is derived from an EMBL/GenBank/DDBJ whole genome shotgun (WGS) entry which is preliminary data.</text>
</comment>
<accession>A0A4S8NQW9</accession>
<dbReference type="AlphaFoldDB" id="A0A4S8NQW9"/>
<dbReference type="SMART" id="SM00587">
    <property type="entry name" value="CHK"/>
    <property type="match status" value="1"/>
</dbReference>
<dbReference type="EMBL" id="STGW01000001">
    <property type="protein sequence ID" value="THV18731.1"/>
    <property type="molecule type" value="Genomic_DNA"/>
</dbReference>
<dbReference type="InterPro" id="IPR015897">
    <property type="entry name" value="CHK_kinase-like"/>
</dbReference>
<protein>
    <submittedName>
        <fullName evidence="2">DUF1679 domain-containing protein</fullName>
    </submittedName>
</protein>
<dbReference type="Pfam" id="PF01636">
    <property type="entry name" value="APH"/>
    <property type="match status" value="1"/>
</dbReference>
<organism evidence="2 3">
    <name type="scientific">Nocardioides caeni</name>
    <dbReference type="NCBI Taxonomy" id="574700"/>
    <lineage>
        <taxon>Bacteria</taxon>
        <taxon>Bacillati</taxon>
        <taxon>Actinomycetota</taxon>
        <taxon>Actinomycetes</taxon>
        <taxon>Propionibacteriales</taxon>
        <taxon>Nocardioidaceae</taxon>
        <taxon>Nocardioides</taxon>
    </lineage>
</organism>
<dbReference type="InterPro" id="IPR011009">
    <property type="entry name" value="Kinase-like_dom_sf"/>
</dbReference>
<keyword evidence="3" id="KW-1185">Reference proteome</keyword>
<dbReference type="OrthoDB" id="115252at2"/>
<dbReference type="InterPro" id="IPR052961">
    <property type="entry name" value="Oxido-Kinase-like_Enzymes"/>
</dbReference>
<dbReference type="Proteomes" id="UP000307087">
    <property type="component" value="Unassembled WGS sequence"/>
</dbReference>
<evidence type="ECO:0000259" key="1">
    <source>
        <dbReference type="SMART" id="SM00587"/>
    </source>
</evidence>
<evidence type="ECO:0000313" key="2">
    <source>
        <dbReference type="EMBL" id="THV18731.1"/>
    </source>
</evidence>
<dbReference type="InterPro" id="IPR002575">
    <property type="entry name" value="Aminoglycoside_PTrfase"/>
</dbReference>
<gene>
    <name evidence="2" type="ORF">E9934_00370</name>
</gene>
<evidence type="ECO:0000313" key="3">
    <source>
        <dbReference type="Proteomes" id="UP000307087"/>
    </source>
</evidence>
<dbReference type="PANTHER" id="PTHR23020:SF41">
    <property type="entry name" value="AMINOGLYCOSIDE PHOSPHOTRANSFERASE DOMAIN-CONTAINING PROTEIN"/>
    <property type="match status" value="1"/>
</dbReference>
<dbReference type="SUPFAM" id="SSF56112">
    <property type="entry name" value="Protein kinase-like (PK-like)"/>
    <property type="match status" value="1"/>
</dbReference>